<dbReference type="AlphaFoldDB" id="A0A0R1GVI3"/>
<comment type="caution">
    <text evidence="3">The sequence shown here is derived from an EMBL/GenBank/DDBJ whole genome shotgun (WGS) entry which is preliminary data.</text>
</comment>
<dbReference type="STRING" id="1423726.FC07_GL000105"/>
<evidence type="ECO:0000313" key="4">
    <source>
        <dbReference type="Proteomes" id="UP000051461"/>
    </source>
</evidence>
<organism evidence="3 4">
    <name type="scientific">Loigolactobacillus bifermentans DSM 20003</name>
    <dbReference type="NCBI Taxonomy" id="1423726"/>
    <lineage>
        <taxon>Bacteria</taxon>
        <taxon>Bacillati</taxon>
        <taxon>Bacillota</taxon>
        <taxon>Bacilli</taxon>
        <taxon>Lactobacillales</taxon>
        <taxon>Lactobacillaceae</taxon>
        <taxon>Loigolactobacillus</taxon>
    </lineage>
</organism>
<keyword evidence="4" id="KW-1185">Reference proteome</keyword>
<dbReference type="PATRIC" id="fig|1423726.3.peg.113"/>
<dbReference type="CDD" id="cd07583">
    <property type="entry name" value="nitrilase_5"/>
    <property type="match status" value="1"/>
</dbReference>
<evidence type="ECO:0000256" key="1">
    <source>
        <dbReference type="ARBA" id="ARBA00010613"/>
    </source>
</evidence>
<reference evidence="3 4" key="1">
    <citation type="journal article" date="2015" name="Genome Announc.">
        <title>Expanding the biotechnology potential of lactobacilli through comparative genomics of 213 strains and associated genera.</title>
        <authorList>
            <person name="Sun Z."/>
            <person name="Harris H.M."/>
            <person name="McCann A."/>
            <person name="Guo C."/>
            <person name="Argimon S."/>
            <person name="Zhang W."/>
            <person name="Yang X."/>
            <person name="Jeffery I.B."/>
            <person name="Cooney J.C."/>
            <person name="Kagawa T.F."/>
            <person name="Liu W."/>
            <person name="Song Y."/>
            <person name="Salvetti E."/>
            <person name="Wrobel A."/>
            <person name="Rasinkangas P."/>
            <person name="Parkhill J."/>
            <person name="Rea M.C."/>
            <person name="O'Sullivan O."/>
            <person name="Ritari J."/>
            <person name="Douillard F.P."/>
            <person name="Paul Ross R."/>
            <person name="Yang R."/>
            <person name="Briner A.E."/>
            <person name="Felis G.E."/>
            <person name="de Vos W.M."/>
            <person name="Barrangou R."/>
            <person name="Klaenhammer T.R."/>
            <person name="Caufield P.W."/>
            <person name="Cui Y."/>
            <person name="Zhang H."/>
            <person name="O'Toole P.W."/>
        </authorList>
    </citation>
    <scope>NUCLEOTIDE SEQUENCE [LARGE SCALE GENOMIC DNA]</scope>
    <source>
        <strain evidence="3 4">DSM 20003</strain>
    </source>
</reference>
<proteinExistence type="inferred from homology"/>
<accession>A0A0R1GVI3</accession>
<dbReference type="PANTHER" id="PTHR23088:SF27">
    <property type="entry name" value="DEAMINATED GLUTATHIONE AMIDASE"/>
    <property type="match status" value="1"/>
</dbReference>
<dbReference type="EMBL" id="AZDA01000079">
    <property type="protein sequence ID" value="KRK35378.1"/>
    <property type="molecule type" value="Genomic_DNA"/>
</dbReference>
<dbReference type="InterPro" id="IPR036526">
    <property type="entry name" value="C-N_Hydrolase_sf"/>
</dbReference>
<sequence>MLKVGLAQLAVQYDAIAANEQQVTQVVAQAAQAKCQVVVLPEMWRTGYAFQNLQQNSDVNGQATQAFLASLAQRYQIAIVGGSVATRRDGDDYNTMYTFDATGQLLSQYDKVHLFGLMAEDQYLTAGRRPNLFQLQAVPAAGIICYDLRFPEWIRCEMATGAQVLFVVAEWPTQRIQQWQQLLAARAIENQAFVVAVNCVGENPNDQFGGHSLVYDPLGQVVTQLAAQPGFTTATLDLQQVVTVRGGMPVFADRRPELYQG</sequence>
<protein>
    <recommendedName>
        <fullName evidence="2">CN hydrolase domain-containing protein</fullName>
    </recommendedName>
</protein>
<feature type="domain" description="CN hydrolase" evidence="2">
    <location>
        <begin position="2"/>
        <end position="238"/>
    </location>
</feature>
<dbReference type="PANTHER" id="PTHR23088">
    <property type="entry name" value="NITRILASE-RELATED"/>
    <property type="match status" value="1"/>
</dbReference>
<dbReference type="OrthoDB" id="9811121at2"/>
<comment type="similarity">
    <text evidence="1">Belongs to the carbon-nitrogen hydrolase superfamily. NIT1/NIT2 family.</text>
</comment>
<dbReference type="RefSeq" id="WP_057904691.1">
    <property type="nucleotide sequence ID" value="NZ_AZDA01000079.1"/>
</dbReference>
<dbReference type="Proteomes" id="UP000051461">
    <property type="component" value="Unassembled WGS sequence"/>
</dbReference>
<dbReference type="Pfam" id="PF00795">
    <property type="entry name" value="CN_hydrolase"/>
    <property type="match status" value="1"/>
</dbReference>
<gene>
    <name evidence="3" type="ORF">FC07_GL000105</name>
</gene>
<dbReference type="Gene3D" id="3.60.110.10">
    <property type="entry name" value="Carbon-nitrogen hydrolase"/>
    <property type="match status" value="1"/>
</dbReference>
<dbReference type="InterPro" id="IPR003010">
    <property type="entry name" value="C-N_Hydrolase"/>
</dbReference>
<evidence type="ECO:0000259" key="2">
    <source>
        <dbReference type="PROSITE" id="PS50263"/>
    </source>
</evidence>
<evidence type="ECO:0000313" key="3">
    <source>
        <dbReference type="EMBL" id="KRK35378.1"/>
    </source>
</evidence>
<dbReference type="SUPFAM" id="SSF56317">
    <property type="entry name" value="Carbon-nitrogen hydrolase"/>
    <property type="match status" value="1"/>
</dbReference>
<dbReference type="PROSITE" id="PS50263">
    <property type="entry name" value="CN_HYDROLASE"/>
    <property type="match status" value="1"/>
</dbReference>
<name>A0A0R1GVI3_9LACO</name>